<protein>
    <submittedName>
        <fullName evidence="1">Uncharacterized protein</fullName>
    </submittedName>
</protein>
<accession>A0AAN7Q913</accession>
<dbReference type="AlphaFoldDB" id="A0AAN7Q913"/>
<evidence type="ECO:0000313" key="1">
    <source>
        <dbReference type="EMBL" id="KAK4883385.1"/>
    </source>
</evidence>
<name>A0AAN7Q913_9COLE</name>
<proteinExistence type="predicted"/>
<dbReference type="EMBL" id="JARPUR010000002">
    <property type="protein sequence ID" value="KAK4883385.1"/>
    <property type="molecule type" value="Genomic_DNA"/>
</dbReference>
<keyword evidence="2" id="KW-1185">Reference proteome</keyword>
<evidence type="ECO:0000313" key="2">
    <source>
        <dbReference type="Proteomes" id="UP001353858"/>
    </source>
</evidence>
<gene>
    <name evidence="1" type="ORF">RN001_006704</name>
</gene>
<dbReference type="Proteomes" id="UP001353858">
    <property type="component" value="Unassembled WGS sequence"/>
</dbReference>
<comment type="caution">
    <text evidence="1">The sequence shown here is derived from an EMBL/GenBank/DDBJ whole genome shotgun (WGS) entry which is preliminary data.</text>
</comment>
<reference evidence="2" key="1">
    <citation type="submission" date="2023-01" db="EMBL/GenBank/DDBJ databases">
        <title>Key to firefly adult light organ development and bioluminescence: homeobox transcription factors regulate luciferase expression and transportation to peroxisome.</title>
        <authorList>
            <person name="Fu X."/>
        </authorList>
    </citation>
    <scope>NUCLEOTIDE SEQUENCE [LARGE SCALE GENOMIC DNA]</scope>
</reference>
<sequence length="255" mass="29119">MRSLEAFLIDSELRCTESIEIKPERRPRIKHKTKYATSPASKNKKECAFLRKTIRINSSNNTTAALERKGQSLDYPYPFTVEEDIRELQKKYSEMNKLLIGFDGADQNTYRELLTKYAYALGRVNRLLPVTADEKSQKSKLLVEILNFKSDLDRKVKSHQRACLNKSQGVLDISLLKHGSSSSDSDSLPDDDVLSPPKFESTRIQKTFKSIPVSKWNIKFSGKPTDISTNAFLERLEELKTARYVSDAELFKGCI</sequence>
<organism evidence="1 2">
    <name type="scientific">Aquatica leii</name>
    <dbReference type="NCBI Taxonomy" id="1421715"/>
    <lineage>
        <taxon>Eukaryota</taxon>
        <taxon>Metazoa</taxon>
        <taxon>Ecdysozoa</taxon>
        <taxon>Arthropoda</taxon>
        <taxon>Hexapoda</taxon>
        <taxon>Insecta</taxon>
        <taxon>Pterygota</taxon>
        <taxon>Neoptera</taxon>
        <taxon>Endopterygota</taxon>
        <taxon>Coleoptera</taxon>
        <taxon>Polyphaga</taxon>
        <taxon>Elateriformia</taxon>
        <taxon>Elateroidea</taxon>
        <taxon>Lampyridae</taxon>
        <taxon>Luciolinae</taxon>
        <taxon>Aquatica</taxon>
    </lineage>
</organism>